<dbReference type="PANTHER" id="PTHR31234:SF42">
    <property type="entry name" value="LATE EMBRYOGENESIS ABUNDANT (LEA) HYDROXYPROLINE-RICH GLYCOPROTEIN FAMILY"/>
    <property type="match status" value="1"/>
</dbReference>
<dbReference type="GO" id="GO:0098542">
    <property type="term" value="P:defense response to other organism"/>
    <property type="evidence" value="ECO:0007669"/>
    <property type="project" value="InterPro"/>
</dbReference>
<comment type="caution">
    <text evidence="3">The sequence shown here is derived from an EMBL/GenBank/DDBJ whole genome shotgun (WGS) entry which is preliminary data.</text>
</comment>
<proteinExistence type="predicted"/>
<name>A0A8S9R650_BRACR</name>
<keyword evidence="2" id="KW-0472">Membrane</keyword>
<protein>
    <submittedName>
        <fullName evidence="3">Uncharacterized protein</fullName>
    </submittedName>
</protein>
<dbReference type="InterPro" id="IPR044839">
    <property type="entry name" value="NDR1-like"/>
</dbReference>
<dbReference type="Proteomes" id="UP000712600">
    <property type="component" value="Unassembled WGS sequence"/>
</dbReference>
<dbReference type="EMBL" id="QGKX02000996">
    <property type="protein sequence ID" value="KAF3557271.1"/>
    <property type="molecule type" value="Genomic_DNA"/>
</dbReference>
<reference evidence="3" key="1">
    <citation type="submission" date="2019-12" db="EMBL/GenBank/DDBJ databases">
        <title>Genome sequencing and annotation of Brassica cretica.</title>
        <authorList>
            <person name="Studholme D.J."/>
            <person name="Sarris P."/>
        </authorList>
    </citation>
    <scope>NUCLEOTIDE SEQUENCE</scope>
    <source>
        <strain evidence="3">PFS-109/04</strain>
        <tissue evidence="3">Leaf</tissue>
    </source>
</reference>
<dbReference type="GO" id="GO:0005886">
    <property type="term" value="C:plasma membrane"/>
    <property type="evidence" value="ECO:0007669"/>
    <property type="project" value="TreeGrafter"/>
</dbReference>
<evidence type="ECO:0000256" key="1">
    <source>
        <dbReference type="ARBA" id="ARBA00004370"/>
    </source>
</evidence>
<evidence type="ECO:0000256" key="2">
    <source>
        <dbReference type="ARBA" id="ARBA00023136"/>
    </source>
</evidence>
<dbReference type="PANTHER" id="PTHR31234">
    <property type="entry name" value="LATE EMBRYOGENESIS ABUNDANT (LEA) HYDROXYPROLINE-RICH GLYCOPROTEIN FAMILY"/>
    <property type="match status" value="1"/>
</dbReference>
<accession>A0A8S9R650</accession>
<organism evidence="3 4">
    <name type="scientific">Brassica cretica</name>
    <name type="common">Mustard</name>
    <dbReference type="NCBI Taxonomy" id="69181"/>
    <lineage>
        <taxon>Eukaryota</taxon>
        <taxon>Viridiplantae</taxon>
        <taxon>Streptophyta</taxon>
        <taxon>Embryophyta</taxon>
        <taxon>Tracheophyta</taxon>
        <taxon>Spermatophyta</taxon>
        <taxon>Magnoliopsida</taxon>
        <taxon>eudicotyledons</taxon>
        <taxon>Gunneridae</taxon>
        <taxon>Pentapetalae</taxon>
        <taxon>rosids</taxon>
        <taxon>malvids</taxon>
        <taxon>Brassicales</taxon>
        <taxon>Brassicaceae</taxon>
        <taxon>Brassiceae</taxon>
        <taxon>Brassica</taxon>
    </lineage>
</organism>
<gene>
    <name evidence="3" type="ORF">F2Q69_00017228</name>
</gene>
<evidence type="ECO:0000313" key="3">
    <source>
        <dbReference type="EMBL" id="KAF3557271.1"/>
    </source>
</evidence>
<dbReference type="AlphaFoldDB" id="A0A8S9R650"/>
<sequence length="197" mass="23414">MLEIRFDEEDPNTPSIDIRSAHLKEIRFDVGTINSSMFITNQNKRLRLKFEPFSLAVFFRDTEIAREQVLSFTQGSRKVRLQRIRMISESVFLNVNQTDELKTQTMKDHVHLQLRTLIRVRVMLGVIHFPYGIRVSCNMEFLMMLSKTWMESLLVKQKSKVAEFSKFGRPAKMCSSSWWDRFYNQINLEERRTKQVV</sequence>
<evidence type="ECO:0000313" key="4">
    <source>
        <dbReference type="Proteomes" id="UP000712600"/>
    </source>
</evidence>
<comment type="subcellular location">
    <subcellularLocation>
        <location evidence="1">Membrane</location>
    </subcellularLocation>
</comment>